<dbReference type="PANTHER" id="PTHR22714:SF7">
    <property type="entry name" value="SOLUTE-BINDING PROTEIN FAMILY 3_N-TERMINAL DOMAIN-CONTAINING PROTEIN"/>
    <property type="match status" value="1"/>
</dbReference>
<keyword evidence="2" id="KW-1185">Reference proteome</keyword>
<dbReference type="Gene3D" id="3.40.190.10">
    <property type="entry name" value="Periplasmic binding protein-like II"/>
    <property type="match status" value="1"/>
</dbReference>
<proteinExistence type="predicted"/>
<evidence type="ECO:0000313" key="2">
    <source>
        <dbReference type="Proteomes" id="UP000887577"/>
    </source>
</evidence>
<protein>
    <submittedName>
        <fullName evidence="3">Solute-binding protein family 3/N-terminal domain-containing protein</fullName>
    </submittedName>
</protein>
<evidence type="ECO:0000313" key="3">
    <source>
        <dbReference type="WBParaSite" id="PSU_v2.g10893.t1"/>
    </source>
</evidence>
<keyword evidence="1" id="KW-0812">Transmembrane</keyword>
<name>A0A914XSD1_9BILA</name>
<organism evidence="2 3">
    <name type="scientific">Panagrolaimus superbus</name>
    <dbReference type="NCBI Taxonomy" id="310955"/>
    <lineage>
        <taxon>Eukaryota</taxon>
        <taxon>Metazoa</taxon>
        <taxon>Ecdysozoa</taxon>
        <taxon>Nematoda</taxon>
        <taxon>Chromadorea</taxon>
        <taxon>Rhabditida</taxon>
        <taxon>Tylenchina</taxon>
        <taxon>Panagrolaimomorpha</taxon>
        <taxon>Panagrolaimoidea</taxon>
        <taxon>Panagrolaimidae</taxon>
        <taxon>Panagrolaimus</taxon>
    </lineage>
</organism>
<reference evidence="3" key="1">
    <citation type="submission" date="2022-11" db="UniProtKB">
        <authorList>
            <consortium name="WormBaseParasite"/>
        </authorList>
    </citation>
    <scope>IDENTIFICATION</scope>
</reference>
<dbReference type="Proteomes" id="UP000887577">
    <property type="component" value="Unplaced"/>
</dbReference>
<dbReference type="InterPro" id="IPR040128">
    <property type="entry name" value="T25E4.2-like"/>
</dbReference>
<feature type="transmembrane region" description="Helical" evidence="1">
    <location>
        <begin position="341"/>
        <end position="366"/>
    </location>
</feature>
<dbReference type="AlphaFoldDB" id="A0A914XSD1"/>
<sequence>MNGTVREKIRVVFARNAPDAFSNCPRFPTLDPTISCPFPGWTVEILKQIIDYLGYDIDPIVTTAPDGFVDWGSYVNNTWEGTLGYLSNNSADVICLLYQLTQLRGRFFSYSYSVYNVIWRYVKVQLNQRDDFVMKSFSGNLAVIIFSLVQAKVMMALYQQLLLSSIIAPPNTDPFKSADDVIKLVASGEYKIITNYIGNWYFEDLAYSESAHFRDLRAAIAGNPIVVADSVNDVLDYVELGGYIFPIQEDSLAMQMSKQRCGLVYVSEGLPEKAAYFVFQKNSTLSKIWNPAIKMQIDYVIKVYNKYFTENNKIGNLSKCNEDDAMGISSKTQNLSLITTFGIFLVIIFGLTISIITFIFEIYFAWQHNVIKLSLRSRRAVAEPIHLMALAELCGAKKIQKILDKRILTPTSDEEKEHITIADSGFPY</sequence>
<dbReference type="PANTHER" id="PTHR22714">
    <property type="entry name" value="PROTEIN CBG02446-RELATED"/>
    <property type="match status" value="1"/>
</dbReference>
<keyword evidence="1" id="KW-0472">Membrane</keyword>
<dbReference type="WBParaSite" id="PSU_v2.g10893.t1">
    <property type="protein sequence ID" value="PSU_v2.g10893.t1"/>
    <property type="gene ID" value="PSU_v2.g10893"/>
</dbReference>
<keyword evidence="1" id="KW-1133">Transmembrane helix</keyword>
<evidence type="ECO:0000256" key="1">
    <source>
        <dbReference type="SAM" id="Phobius"/>
    </source>
</evidence>
<dbReference type="SUPFAM" id="SSF53850">
    <property type="entry name" value="Periplasmic binding protein-like II"/>
    <property type="match status" value="1"/>
</dbReference>
<accession>A0A914XSD1</accession>